<dbReference type="RefSeq" id="XP_008085844.1">
    <property type="nucleotide sequence ID" value="XM_008087653.1"/>
</dbReference>
<organism evidence="3 4">
    <name type="scientific">Glarea lozoyensis (strain ATCC 20868 / MF5171)</name>
    <dbReference type="NCBI Taxonomy" id="1116229"/>
    <lineage>
        <taxon>Eukaryota</taxon>
        <taxon>Fungi</taxon>
        <taxon>Dikarya</taxon>
        <taxon>Ascomycota</taxon>
        <taxon>Pezizomycotina</taxon>
        <taxon>Leotiomycetes</taxon>
        <taxon>Helotiales</taxon>
        <taxon>Helotiaceae</taxon>
        <taxon>Glarea</taxon>
    </lineage>
</organism>
<dbReference type="Gene3D" id="2.130.10.10">
    <property type="entry name" value="YVTN repeat-like/Quinoprotein amine dehydrogenase"/>
    <property type="match status" value="1"/>
</dbReference>
<feature type="region of interest" description="Disordered" evidence="2">
    <location>
        <begin position="339"/>
        <end position="415"/>
    </location>
</feature>
<dbReference type="Proteomes" id="UP000016922">
    <property type="component" value="Unassembled WGS sequence"/>
</dbReference>
<evidence type="ECO:0000256" key="1">
    <source>
        <dbReference type="SAM" id="Coils"/>
    </source>
</evidence>
<keyword evidence="1" id="KW-0175">Coiled coil</keyword>
<accession>S3CN87</accession>
<dbReference type="InterPro" id="IPR015943">
    <property type="entry name" value="WD40/YVTN_repeat-like_dom_sf"/>
</dbReference>
<dbReference type="InterPro" id="IPR036322">
    <property type="entry name" value="WD40_repeat_dom_sf"/>
</dbReference>
<feature type="compositionally biased region" description="Polar residues" evidence="2">
    <location>
        <begin position="401"/>
        <end position="414"/>
    </location>
</feature>
<dbReference type="HOGENOM" id="CLU_338902_0_0_1"/>
<reference evidence="3 4" key="1">
    <citation type="journal article" date="2013" name="BMC Genomics">
        <title>Genomics-driven discovery of the pneumocandin biosynthetic gene cluster in the fungus Glarea lozoyensis.</title>
        <authorList>
            <person name="Chen L."/>
            <person name="Yue Q."/>
            <person name="Zhang X."/>
            <person name="Xiang M."/>
            <person name="Wang C."/>
            <person name="Li S."/>
            <person name="Che Y."/>
            <person name="Ortiz-Lopez F.J."/>
            <person name="Bills G.F."/>
            <person name="Liu X."/>
            <person name="An Z."/>
        </authorList>
    </citation>
    <scope>NUCLEOTIDE SEQUENCE [LARGE SCALE GENOMIC DNA]</scope>
    <source>
        <strain evidence="4">ATCC 20868 / MF5171</strain>
    </source>
</reference>
<dbReference type="SUPFAM" id="SSF89372">
    <property type="entry name" value="Fucose-specific lectin"/>
    <property type="match status" value="1"/>
</dbReference>
<evidence type="ECO:0000313" key="3">
    <source>
        <dbReference type="EMBL" id="EPE26654.1"/>
    </source>
</evidence>
<keyword evidence="4" id="KW-1185">Reference proteome</keyword>
<feature type="compositionally biased region" description="Polar residues" evidence="2">
    <location>
        <begin position="348"/>
        <end position="361"/>
    </location>
</feature>
<feature type="compositionally biased region" description="Low complexity" evidence="2">
    <location>
        <begin position="362"/>
        <end position="374"/>
    </location>
</feature>
<dbReference type="Gene3D" id="2.120.10.70">
    <property type="entry name" value="Fucose-specific lectin"/>
    <property type="match status" value="1"/>
</dbReference>
<gene>
    <name evidence="3" type="ORF">GLAREA_02567</name>
</gene>
<dbReference type="KEGG" id="glz:GLAREA_02567"/>
<evidence type="ECO:0000256" key="2">
    <source>
        <dbReference type="SAM" id="MobiDB-lite"/>
    </source>
</evidence>
<dbReference type="GeneID" id="19461624"/>
<proteinExistence type="predicted"/>
<protein>
    <submittedName>
        <fullName evidence="3">WD40 repeat-like protein</fullName>
    </submittedName>
</protein>
<dbReference type="OrthoDB" id="407298at2759"/>
<dbReference type="EMBL" id="KE145370">
    <property type="protein sequence ID" value="EPE26654.1"/>
    <property type="molecule type" value="Genomic_DNA"/>
</dbReference>
<feature type="compositionally biased region" description="Basic and acidic residues" evidence="2">
    <location>
        <begin position="381"/>
        <end position="394"/>
    </location>
</feature>
<feature type="coiled-coil region" evidence="1">
    <location>
        <begin position="417"/>
        <end position="444"/>
    </location>
</feature>
<dbReference type="PANTHER" id="PTHR19879:SF9">
    <property type="entry name" value="TRANSCRIPTION INITIATION FACTOR TFIID SUBUNIT 5"/>
    <property type="match status" value="1"/>
</dbReference>
<name>S3CN87_GLAL2</name>
<evidence type="ECO:0000313" key="4">
    <source>
        <dbReference type="Proteomes" id="UP000016922"/>
    </source>
</evidence>
<dbReference type="PANTHER" id="PTHR19879">
    <property type="entry name" value="TRANSCRIPTION INITIATION FACTOR TFIID"/>
    <property type="match status" value="1"/>
</dbReference>
<sequence length="839" mass="93428">MAHAPHLGLASVEFFVQGIRCIRVYYRSSDDTTIRESCYQQDIGWFVRGDGIVTRKAKKNSPLTALRVCFPEEKIIIIVVYLDPLNHIHQCLAPLKLEAPWVETLLFTFKPGPLNILPESQLALVRRDNEEEFVLFYQGEGDDQTNFPLCGVKWIYSGAGETAFIFGRVASDAAVGTRMSAFVDNFTNNVALYYQCTDGSLQELLSEGSSHWTESHPIQEQYKLIANAPITAILRKTRPSHYQIDIFTVITDNRDAISQFTYKHPKWMHPISTFISCQDRSDITSCQNVGPNTTSHSPVCLFYETENGSINMTPIPADTSAASRAMAVDIPLPTGIPISIDGPVQLRDTATTPKSSDTSYHNNSTTSDTENTDNLLGHAPVEVRRVDSAKEKSKAASSKATTSREQPASITRSNSLRRRQSMQILELERKIDELVVENRLLLEERVQSEKSLSFSSVSAKDSSRPREALQQLEIDFPGFSRASSDSLAGGFGLTSRHAKGLDTQRLQNNPGEAKFGKIKAPQSSSTVKAQIIWRALYLVAVKDIRILEYSKCGSMLMTIDTNSRYIKIWDVALLMAASNSSDRESALICSCEASMEVVAAEFSFDNESLWIVLEKGGQPYLRSWRFKTDRSFTMIPNIILGGQLLATNCNGQFLALSMELGLAIFDFDTVDMIEYEQRLTSAVFSPTNSHIIAAGYAGGTVIIYNCGEQVSKFRVGKTRFPVITMAFSPNGEMLVVKAQFEELGIWKWSTGECLASVFPAPGLRRRACPFVKFTIDGRFIVASFSDVRKGNVLVFDLDLDTVADFPTGEHCNMDFSPDGKWLAMVSEDYKLEIRELSDK</sequence>
<dbReference type="AlphaFoldDB" id="S3CN87"/>
<dbReference type="SUPFAM" id="SSF50978">
    <property type="entry name" value="WD40 repeat-like"/>
    <property type="match status" value="1"/>
</dbReference>